<reference evidence="1" key="1">
    <citation type="submission" date="2014-11" db="EMBL/GenBank/DDBJ databases">
        <authorList>
            <person name="Amaro Gonzalez C."/>
        </authorList>
    </citation>
    <scope>NUCLEOTIDE SEQUENCE</scope>
</reference>
<organism evidence="1">
    <name type="scientific">Anguilla anguilla</name>
    <name type="common">European freshwater eel</name>
    <name type="synonym">Muraena anguilla</name>
    <dbReference type="NCBI Taxonomy" id="7936"/>
    <lineage>
        <taxon>Eukaryota</taxon>
        <taxon>Metazoa</taxon>
        <taxon>Chordata</taxon>
        <taxon>Craniata</taxon>
        <taxon>Vertebrata</taxon>
        <taxon>Euteleostomi</taxon>
        <taxon>Actinopterygii</taxon>
        <taxon>Neopterygii</taxon>
        <taxon>Teleostei</taxon>
        <taxon>Anguilliformes</taxon>
        <taxon>Anguillidae</taxon>
        <taxon>Anguilla</taxon>
    </lineage>
</organism>
<dbReference type="AlphaFoldDB" id="A0A0E9TUW3"/>
<reference evidence="1" key="2">
    <citation type="journal article" date="2015" name="Fish Shellfish Immunol.">
        <title>Early steps in the European eel (Anguilla anguilla)-Vibrio vulnificus interaction in the gills: Role of the RtxA13 toxin.</title>
        <authorList>
            <person name="Callol A."/>
            <person name="Pajuelo D."/>
            <person name="Ebbesson L."/>
            <person name="Teles M."/>
            <person name="MacKenzie S."/>
            <person name="Amaro C."/>
        </authorList>
    </citation>
    <scope>NUCLEOTIDE SEQUENCE</scope>
</reference>
<name>A0A0E9TUW3_ANGAN</name>
<protein>
    <submittedName>
        <fullName evidence="1">Uncharacterized protein</fullName>
    </submittedName>
</protein>
<dbReference type="EMBL" id="GBXM01052059">
    <property type="protein sequence ID" value="JAH56518.1"/>
    <property type="molecule type" value="Transcribed_RNA"/>
</dbReference>
<accession>A0A0E9TUW3</accession>
<proteinExistence type="predicted"/>
<evidence type="ECO:0000313" key="1">
    <source>
        <dbReference type="EMBL" id="JAH56518.1"/>
    </source>
</evidence>
<sequence>MIYTLNNSVYSNYHFGKGYVNSVSKLWFFPPEHLNMYSCRENEPVLGKVDG</sequence>